<keyword evidence="1" id="KW-0812">Transmembrane</keyword>
<feature type="transmembrane region" description="Helical" evidence="1">
    <location>
        <begin position="59"/>
        <end position="80"/>
    </location>
</feature>
<sequence length="378" mass="41760">METDSPIVTTQLPEGRLGPLRKTSRPAYATTDTFPKVARAYTQVSQAVRESGLLRRAGWFYASVGALLAVGFGGAITGFVLLGDSWFQLLIAAALGLLFTQVAFLAHEAAHRQILSTGPANDRLARALIGFVGMSYSWWDSKHTRHHANPNRVGKDPDIEVDTISFLEEDAAEARGLRGMITRRQGWLFFPLLTLEGLNLHYLGVKHLVSPGPVKQRWTELGMIAARFALLLTPLFLFLPIGMAFAFLGVQLAVFGVYMGASFAPNHKGMPVIAHDAKLDFFTKQVRTSRNVSGGWWATILMGGLNYQVEHHLFPSMPRPHLSKAREIVREHCATLGVPYTETTLWRSYGIVIAYLNRVGLAAGDPFECPVTAQYRRA</sequence>
<feature type="transmembrane region" description="Helical" evidence="1">
    <location>
        <begin position="86"/>
        <end position="106"/>
    </location>
</feature>
<dbReference type="Proteomes" id="UP000608530">
    <property type="component" value="Unassembled WGS sequence"/>
</dbReference>
<evidence type="ECO:0000259" key="2">
    <source>
        <dbReference type="Pfam" id="PF00487"/>
    </source>
</evidence>
<dbReference type="PANTHER" id="PTHR19353:SF19">
    <property type="entry name" value="DELTA(5) FATTY ACID DESATURASE C-RELATED"/>
    <property type="match status" value="1"/>
</dbReference>
<keyword evidence="1" id="KW-0472">Membrane</keyword>
<accession>A0A934Q563</accession>
<dbReference type="Pfam" id="PF00487">
    <property type="entry name" value="FA_desaturase"/>
    <property type="match status" value="1"/>
</dbReference>
<organism evidence="3 4">
    <name type="scientific">Leucobacter chromiisoli</name>
    <dbReference type="NCBI Taxonomy" id="2796471"/>
    <lineage>
        <taxon>Bacteria</taxon>
        <taxon>Bacillati</taxon>
        <taxon>Actinomycetota</taxon>
        <taxon>Actinomycetes</taxon>
        <taxon>Micrococcales</taxon>
        <taxon>Microbacteriaceae</taxon>
        <taxon>Leucobacter</taxon>
    </lineage>
</organism>
<dbReference type="InterPro" id="IPR005804">
    <property type="entry name" value="FA_desaturase_dom"/>
</dbReference>
<dbReference type="InterPro" id="IPR012171">
    <property type="entry name" value="Fatty_acid_desaturase"/>
</dbReference>
<reference evidence="3" key="1">
    <citation type="submission" date="2020-12" db="EMBL/GenBank/DDBJ databases">
        <title>Leucobacter sp. CAS1, isolated from Chromium sludge.</title>
        <authorList>
            <person name="Xu Z."/>
        </authorList>
    </citation>
    <scope>NUCLEOTIDE SEQUENCE</scope>
    <source>
        <strain evidence="3">CSA1</strain>
    </source>
</reference>
<dbReference type="GO" id="GO:0008610">
    <property type="term" value="P:lipid biosynthetic process"/>
    <property type="evidence" value="ECO:0007669"/>
    <property type="project" value="UniProtKB-ARBA"/>
</dbReference>
<gene>
    <name evidence="3" type="ORF">JD276_01840</name>
</gene>
<dbReference type="GO" id="GO:0016020">
    <property type="term" value="C:membrane"/>
    <property type="evidence" value="ECO:0007669"/>
    <property type="project" value="TreeGrafter"/>
</dbReference>
<dbReference type="PIRSF" id="PIRSF015921">
    <property type="entry name" value="FA_sphinglp_des"/>
    <property type="match status" value="1"/>
</dbReference>
<dbReference type="PANTHER" id="PTHR19353">
    <property type="entry name" value="FATTY ACID DESATURASE 2"/>
    <property type="match status" value="1"/>
</dbReference>
<proteinExistence type="predicted"/>
<feature type="domain" description="Fatty acid desaturase" evidence="2">
    <location>
        <begin position="85"/>
        <end position="343"/>
    </location>
</feature>
<evidence type="ECO:0000313" key="4">
    <source>
        <dbReference type="Proteomes" id="UP000608530"/>
    </source>
</evidence>
<dbReference type="CDD" id="cd03506">
    <property type="entry name" value="Delta6-FADS-like"/>
    <property type="match status" value="1"/>
</dbReference>
<feature type="transmembrane region" description="Helical" evidence="1">
    <location>
        <begin position="225"/>
        <end position="258"/>
    </location>
</feature>
<keyword evidence="4" id="KW-1185">Reference proteome</keyword>
<name>A0A934Q563_9MICO</name>
<keyword evidence="1" id="KW-1133">Transmembrane helix</keyword>
<evidence type="ECO:0000313" key="3">
    <source>
        <dbReference type="EMBL" id="MBK0417776.1"/>
    </source>
</evidence>
<protein>
    <submittedName>
        <fullName evidence="3">Acyl-CoA desaturase</fullName>
    </submittedName>
</protein>
<dbReference type="GO" id="GO:0016717">
    <property type="term" value="F:oxidoreductase activity, acting on paired donors, with oxidation of a pair of donors resulting in the reduction of molecular oxygen to two molecules of water"/>
    <property type="evidence" value="ECO:0007669"/>
    <property type="project" value="TreeGrafter"/>
</dbReference>
<dbReference type="EMBL" id="JAEHOH010000001">
    <property type="protein sequence ID" value="MBK0417776.1"/>
    <property type="molecule type" value="Genomic_DNA"/>
</dbReference>
<evidence type="ECO:0000256" key="1">
    <source>
        <dbReference type="SAM" id="Phobius"/>
    </source>
</evidence>
<comment type="caution">
    <text evidence="3">The sequence shown here is derived from an EMBL/GenBank/DDBJ whole genome shotgun (WGS) entry which is preliminary data.</text>
</comment>
<feature type="transmembrane region" description="Helical" evidence="1">
    <location>
        <begin position="187"/>
        <end position="205"/>
    </location>
</feature>
<dbReference type="AlphaFoldDB" id="A0A934Q563"/>